<reference evidence="2" key="1">
    <citation type="submission" date="2009-01" db="EMBL/GenBank/DDBJ databases">
        <title>Complete sequence of chromosome Cyanothece sp. PCC 7425.</title>
        <authorList>
            <consortium name="US DOE Joint Genome Institute"/>
            <person name="Lucas S."/>
            <person name="Copeland A."/>
            <person name="Lapidus A."/>
            <person name="Glavina del Rio T."/>
            <person name="Dalin E."/>
            <person name="Tice H."/>
            <person name="Bruce D."/>
            <person name="Goodwin L."/>
            <person name="Pitluck S."/>
            <person name="Sims D."/>
            <person name="Meineke L."/>
            <person name="Brettin T."/>
            <person name="Detter J.C."/>
            <person name="Han C."/>
            <person name="Larimer F."/>
            <person name="Land M."/>
            <person name="Hauser L."/>
            <person name="Kyrpides N."/>
            <person name="Ovchinnikova G."/>
            <person name="Liberton M."/>
            <person name="Stoeckel J."/>
            <person name="Banerjee A."/>
            <person name="Singh A."/>
            <person name="Page L."/>
            <person name="Sato H."/>
            <person name="Zhao L."/>
            <person name="Sherman L."/>
            <person name="Pakrasi H."/>
            <person name="Richardson P."/>
        </authorList>
    </citation>
    <scope>NUCLEOTIDE SEQUENCE</scope>
    <source>
        <strain evidence="2">PCC 7425</strain>
    </source>
</reference>
<evidence type="ECO:0000313" key="2">
    <source>
        <dbReference type="EMBL" id="ACL43568.1"/>
    </source>
</evidence>
<dbReference type="STRING" id="395961.Cyan7425_1188"/>
<name>B8HLT0_CYAP4</name>
<feature type="region of interest" description="Disordered" evidence="1">
    <location>
        <begin position="27"/>
        <end position="77"/>
    </location>
</feature>
<dbReference type="KEGG" id="cyn:Cyan7425_1188"/>
<organism evidence="2">
    <name type="scientific">Cyanothece sp. (strain PCC 7425 / ATCC 29141)</name>
    <dbReference type="NCBI Taxonomy" id="395961"/>
    <lineage>
        <taxon>Bacteria</taxon>
        <taxon>Bacillati</taxon>
        <taxon>Cyanobacteriota</taxon>
        <taxon>Cyanophyceae</taxon>
        <taxon>Gomontiellales</taxon>
        <taxon>Cyanothecaceae</taxon>
        <taxon>Cyanothece</taxon>
    </lineage>
</organism>
<feature type="compositionally biased region" description="Pro residues" evidence="1">
    <location>
        <begin position="41"/>
        <end position="52"/>
    </location>
</feature>
<evidence type="ECO:0000256" key="1">
    <source>
        <dbReference type="SAM" id="MobiDB-lite"/>
    </source>
</evidence>
<sequence>MFPVFATMLFAQELPRLTPNQLPALEQQERSVPSTQTRRPAPSPIPPPPAPEAPGIEIVPGPGNLQSPPENDFAPRPPLETFQVQEIRPLPGQLDNVPVFNSNSPEMVRTDGILLSTFPGQGKRYPGAHLNFPLQGRFDLFAHHVTQTDTPDDVTTLYLGLLVYNPTERTVFVDILQGASFLSTPDAPFRQLPAVMDNPIGYVFSGPGSRVTNQVLRGRRQSNWPSQLLIPPREARMLASLPIPLPKLRSTLSRSPLRPPLFNALGEVPPLAPFVNELPPLRNVAPSSNGRSTLMYLNSSGPVYAASMALFAQRNFDGSERPPSQEDWQNLLLMGQLVNPRDIPPSPPDRFNSNSGRIFYGRVAGISQGSRWQSKVTDNSQGTHLTIPKRGQSISYGLSTLPRGTLGTGQIQSAPMLARYPDTAYLAHGNYGVHYDLTLPLFNATNHSQTVALTIQTPIKEDTFRGRLEFLNPPAPQVFFRGTVRVTYKDELGISQNRYVHLVQRRGQMGEPLLVLNLKPGEQRQVSVDFLYPPDATPPQVLTLTTLRTPGLVTTQRSSPVPTTSSRSQPPALPPKAPALQSRTSSVTTAKSNPHFHPR</sequence>
<dbReference type="EMBL" id="CP001344">
    <property type="protein sequence ID" value="ACL43568.1"/>
    <property type="molecule type" value="Genomic_DNA"/>
</dbReference>
<feature type="compositionally biased region" description="Low complexity" evidence="1">
    <location>
        <begin position="553"/>
        <end position="570"/>
    </location>
</feature>
<dbReference type="OrthoDB" id="502907at2"/>
<dbReference type="eggNOG" id="COG1749">
    <property type="taxonomic scope" value="Bacteria"/>
</dbReference>
<dbReference type="HOGENOM" id="CLU_029327_1_0_3"/>
<evidence type="ECO:0008006" key="3">
    <source>
        <dbReference type="Google" id="ProtNLM"/>
    </source>
</evidence>
<feature type="compositionally biased region" description="Polar residues" evidence="1">
    <location>
        <begin position="581"/>
        <end position="592"/>
    </location>
</feature>
<dbReference type="Pfam" id="PF11850">
    <property type="entry name" value="DUF3370"/>
    <property type="match status" value="1"/>
</dbReference>
<gene>
    <name evidence="2" type="ordered locus">Cyan7425_1188</name>
</gene>
<dbReference type="InterPro" id="IPR021801">
    <property type="entry name" value="DUF3370"/>
</dbReference>
<accession>B8HLT0</accession>
<proteinExistence type="predicted"/>
<feature type="region of interest" description="Disordered" evidence="1">
    <location>
        <begin position="547"/>
        <end position="599"/>
    </location>
</feature>
<dbReference type="AlphaFoldDB" id="B8HLT0"/>
<protein>
    <recommendedName>
        <fullName evidence="3">DUF3370 domain-containing protein</fullName>
    </recommendedName>
</protein>